<protein>
    <submittedName>
        <fullName evidence="1">Uncharacterized protein</fullName>
    </submittedName>
</protein>
<organism evidence="1 2">
    <name type="scientific">Streptomyces marianii</name>
    <dbReference type="NCBI Taxonomy" id="1817406"/>
    <lineage>
        <taxon>Bacteria</taxon>
        <taxon>Bacillati</taxon>
        <taxon>Actinomycetota</taxon>
        <taxon>Actinomycetes</taxon>
        <taxon>Kitasatosporales</taxon>
        <taxon>Streptomycetaceae</taxon>
        <taxon>Streptomyces</taxon>
    </lineage>
</organism>
<accession>A0A5R9ECT0</accession>
<evidence type="ECO:0000313" key="2">
    <source>
        <dbReference type="Proteomes" id="UP000305921"/>
    </source>
</evidence>
<name>A0A5R9ECT0_9ACTN</name>
<comment type="caution">
    <text evidence="1">The sequence shown here is derived from an EMBL/GenBank/DDBJ whole genome shotgun (WGS) entry which is preliminary data.</text>
</comment>
<dbReference type="Proteomes" id="UP000305921">
    <property type="component" value="Unassembled WGS sequence"/>
</dbReference>
<sequence>MSEPRGWWSELYDDDTEPEADVRVNVTIGRAREQTLKAADHAVGLARAALPDGIRSDRLRHLAYNAAAAWAGWLLGIVDWASAGIAHYGAHSTQRGVWVGIGLCLLACGIEWRTHGLRAPGRHTVVRVAGWAARIPLASTALALALWAQPL</sequence>
<evidence type="ECO:0000313" key="1">
    <source>
        <dbReference type="EMBL" id="TLQ45773.1"/>
    </source>
</evidence>
<gene>
    <name evidence="1" type="ORF">FEF34_24745</name>
</gene>
<proteinExistence type="predicted"/>
<reference evidence="1 2" key="1">
    <citation type="submission" date="2019-05" db="EMBL/GenBank/DDBJ databases">
        <title>Streptomyces marianii sp. nov., a novel marine actinomycete from southern coast of India.</title>
        <authorList>
            <person name="Iniyan A.M."/>
            <person name="Wink J."/>
            <person name="Ramprasad E."/>
            <person name="Ramana C.V."/>
            <person name="Bunk B."/>
            <person name="Sproer C."/>
            <person name="Joseph F.-J.R.S."/>
            <person name="Vincent S.G.P."/>
        </authorList>
    </citation>
    <scope>NUCLEOTIDE SEQUENCE [LARGE SCALE GENOMIC DNA]</scope>
    <source>
        <strain evidence="1 2">ICN19</strain>
    </source>
</reference>
<dbReference type="RefSeq" id="WP_138055101.1">
    <property type="nucleotide sequence ID" value="NZ_VAWE01000001.1"/>
</dbReference>
<dbReference type="AlphaFoldDB" id="A0A5R9ECT0"/>
<keyword evidence="2" id="KW-1185">Reference proteome</keyword>
<dbReference type="EMBL" id="VAWE01000001">
    <property type="protein sequence ID" value="TLQ45773.1"/>
    <property type="molecule type" value="Genomic_DNA"/>
</dbReference>